<dbReference type="PANTHER" id="PTHR13420:SF7">
    <property type="entry name" value="UPF0235 PROTEIN C15ORF40"/>
    <property type="match status" value="1"/>
</dbReference>
<dbReference type="PANTHER" id="PTHR13420">
    <property type="entry name" value="UPF0235 PROTEIN C15ORF40"/>
    <property type="match status" value="1"/>
</dbReference>
<comment type="similarity">
    <text evidence="1 2">Belongs to the UPF0235 family.</text>
</comment>
<dbReference type="InterPro" id="IPR003746">
    <property type="entry name" value="DUF167"/>
</dbReference>
<dbReference type="SUPFAM" id="SSF69786">
    <property type="entry name" value="YggU-like"/>
    <property type="match status" value="1"/>
</dbReference>
<evidence type="ECO:0000256" key="1">
    <source>
        <dbReference type="ARBA" id="ARBA00010364"/>
    </source>
</evidence>
<dbReference type="Gene3D" id="3.30.1200.10">
    <property type="entry name" value="YggU-like"/>
    <property type="match status" value="1"/>
</dbReference>
<protein>
    <recommendedName>
        <fullName evidence="2">UPF0235 protein CVU76_01870</fullName>
    </recommendedName>
</protein>
<evidence type="ECO:0000313" key="3">
    <source>
        <dbReference type="EMBL" id="PKN02761.1"/>
    </source>
</evidence>
<accession>A0A2N2F3H1</accession>
<evidence type="ECO:0000256" key="2">
    <source>
        <dbReference type="HAMAP-Rule" id="MF_00634"/>
    </source>
</evidence>
<proteinExistence type="inferred from homology"/>
<dbReference type="NCBIfam" id="TIGR00251">
    <property type="entry name" value="DUF167 family protein"/>
    <property type="match status" value="1"/>
</dbReference>
<reference evidence="3 4" key="1">
    <citation type="journal article" date="2017" name="ISME J.">
        <title>Potential for microbial H2 and metal transformations associated with novel bacteria and archaea in deep terrestrial subsurface sediments.</title>
        <authorList>
            <person name="Hernsdorf A.W."/>
            <person name="Amano Y."/>
            <person name="Miyakawa K."/>
            <person name="Ise K."/>
            <person name="Suzuki Y."/>
            <person name="Anantharaman K."/>
            <person name="Probst A."/>
            <person name="Burstein D."/>
            <person name="Thomas B.C."/>
            <person name="Banfield J.F."/>
        </authorList>
    </citation>
    <scope>NUCLEOTIDE SEQUENCE [LARGE SCALE GENOMIC DNA]</scope>
    <source>
        <strain evidence="3">HGW-Dojkabacteria-1</strain>
    </source>
</reference>
<gene>
    <name evidence="3" type="ORF">CVU76_01870</name>
</gene>
<name>A0A2N2F3H1_9BACT</name>
<dbReference type="HAMAP" id="MF_00634">
    <property type="entry name" value="UPF0235"/>
    <property type="match status" value="1"/>
</dbReference>
<dbReference type="SMART" id="SM01152">
    <property type="entry name" value="DUF167"/>
    <property type="match status" value="1"/>
</dbReference>
<dbReference type="EMBL" id="PHAO01000001">
    <property type="protein sequence ID" value="PKN02761.1"/>
    <property type="molecule type" value="Genomic_DNA"/>
</dbReference>
<dbReference type="Proteomes" id="UP000233417">
    <property type="component" value="Unassembled WGS sequence"/>
</dbReference>
<organism evidence="3 4">
    <name type="scientific">Candidatus Dojkabacteria bacterium HGW-Dojkabacteria-1</name>
    <dbReference type="NCBI Taxonomy" id="2013761"/>
    <lineage>
        <taxon>Bacteria</taxon>
        <taxon>Candidatus Dojkabacteria</taxon>
    </lineage>
</organism>
<dbReference type="InterPro" id="IPR036591">
    <property type="entry name" value="YggU-like_sf"/>
</dbReference>
<sequence>MKVKIQVTVKTKSKISEISHIEHTNYLVRLKSLPIENFANKELIEILSKYFRIPQSSIKILKGLKSKNKLVELSEGEDSNKREKNI</sequence>
<dbReference type="GO" id="GO:0005737">
    <property type="term" value="C:cytoplasm"/>
    <property type="evidence" value="ECO:0007669"/>
    <property type="project" value="TreeGrafter"/>
</dbReference>
<dbReference type="AlphaFoldDB" id="A0A2N2F3H1"/>
<dbReference type="Pfam" id="PF02594">
    <property type="entry name" value="DUF167"/>
    <property type="match status" value="1"/>
</dbReference>
<evidence type="ECO:0000313" key="4">
    <source>
        <dbReference type="Proteomes" id="UP000233417"/>
    </source>
</evidence>
<comment type="caution">
    <text evidence="3">The sequence shown here is derived from an EMBL/GenBank/DDBJ whole genome shotgun (WGS) entry which is preliminary data.</text>
</comment>